<dbReference type="PATRIC" id="fig|1300253.3.peg.146"/>
<dbReference type="HOGENOM" id="CLU_1544425_0_0_6"/>
<dbReference type="BioCyc" id="AMAC1300253:G12YX-109-MONOMER"/>
<organism evidence="2 3">
    <name type="scientific">Alteromonas mediterranea 615</name>
    <dbReference type="NCBI Taxonomy" id="1300253"/>
    <lineage>
        <taxon>Bacteria</taxon>
        <taxon>Pseudomonadati</taxon>
        <taxon>Pseudomonadota</taxon>
        <taxon>Gammaproteobacteria</taxon>
        <taxon>Alteromonadales</taxon>
        <taxon>Alteromonadaceae</taxon>
        <taxon>Alteromonas/Salinimonas group</taxon>
        <taxon>Alteromonas</taxon>
    </lineage>
</organism>
<feature type="signal peptide" evidence="1">
    <location>
        <begin position="1"/>
        <end position="30"/>
    </location>
</feature>
<accession>S5AAM4</accession>
<protein>
    <submittedName>
        <fullName evidence="2">Uncharacterized protein</fullName>
    </submittedName>
</protein>
<dbReference type="Proteomes" id="UP000014909">
    <property type="component" value="Chromosome"/>
</dbReference>
<sequence length="185" mass="20812">MKHASMASLSSVFKALGTALLLSASGFSLAQADKPETDKKSMERIEVAGQKTIAQLKNAFDKQRFEFLDLYNTINETAKYDVLCSYHRPIGSKIAKKQCEPRYLKDFRAIATQTAIMSSSAPGFDISRLPTDDHIIFLTKDQREDAFEHVAALVATHPELYESFSKLDALHQHIEERKEQTRSGE</sequence>
<gene>
    <name evidence="2" type="ORF">I633_00710</name>
</gene>
<reference evidence="2 3" key="1">
    <citation type="journal article" date="2013" name="Genome Biol. Evol.">
        <title>Genomic Diversity of "Deep Ecotype" Alteromonas macleodii Isolates: Evidence for Pan-Mediterranean Clonal Frames.</title>
        <authorList>
            <person name="Lopez-Perez M."/>
            <person name="Gonzaga A."/>
            <person name="Rodriguez-Valera F."/>
        </authorList>
    </citation>
    <scope>NUCLEOTIDE SEQUENCE [LARGE SCALE GENOMIC DNA]</scope>
    <source>
        <strain evidence="3">'English Channel 615'</strain>
    </source>
</reference>
<name>S5AAM4_9ALTE</name>
<feature type="chain" id="PRO_5004527183" evidence="1">
    <location>
        <begin position="31"/>
        <end position="185"/>
    </location>
</feature>
<evidence type="ECO:0000313" key="3">
    <source>
        <dbReference type="Proteomes" id="UP000014909"/>
    </source>
</evidence>
<evidence type="ECO:0000256" key="1">
    <source>
        <dbReference type="SAM" id="SignalP"/>
    </source>
</evidence>
<keyword evidence="1" id="KW-0732">Signal</keyword>
<proteinExistence type="predicted"/>
<evidence type="ECO:0000313" key="2">
    <source>
        <dbReference type="EMBL" id="AGP76539.1"/>
    </source>
</evidence>
<dbReference type="AlphaFoldDB" id="S5AAM4"/>
<dbReference type="KEGG" id="amh:I633_00710"/>
<dbReference type="EMBL" id="CP004846">
    <property type="protein sequence ID" value="AGP76539.1"/>
    <property type="molecule type" value="Genomic_DNA"/>
</dbReference>